<evidence type="ECO:0008006" key="7">
    <source>
        <dbReference type="Google" id="ProtNLM"/>
    </source>
</evidence>
<keyword evidence="3" id="KW-1015">Disulfide bond</keyword>
<evidence type="ECO:0000256" key="1">
    <source>
        <dbReference type="ARBA" id="ARBA00004479"/>
    </source>
</evidence>
<evidence type="ECO:0000256" key="5">
    <source>
        <dbReference type="ARBA" id="ARBA00023319"/>
    </source>
</evidence>
<dbReference type="AlphaFoldDB" id="A0A7R9CNE2"/>
<dbReference type="InterPro" id="IPR051275">
    <property type="entry name" value="Cell_adhesion_signaling"/>
</dbReference>
<dbReference type="EMBL" id="OC317910">
    <property type="protein sequence ID" value="CAD7399719.1"/>
    <property type="molecule type" value="Genomic_DNA"/>
</dbReference>
<gene>
    <name evidence="6" type="ORF">TCEB3V08_LOCUS5155</name>
</gene>
<accession>A0A7R9CNE2</accession>
<keyword evidence="5" id="KW-0393">Immunoglobulin domain</keyword>
<dbReference type="GO" id="GO:0016020">
    <property type="term" value="C:membrane"/>
    <property type="evidence" value="ECO:0007669"/>
    <property type="project" value="UniProtKB-SubCell"/>
</dbReference>
<evidence type="ECO:0000256" key="4">
    <source>
        <dbReference type="ARBA" id="ARBA00023180"/>
    </source>
</evidence>
<protein>
    <recommendedName>
        <fullName evidence="7">Ig-like domain-containing protein</fullName>
    </recommendedName>
</protein>
<keyword evidence="4" id="KW-0325">Glycoprotein</keyword>
<organism evidence="6">
    <name type="scientific">Timema cristinae</name>
    <name type="common">Walking stick</name>
    <dbReference type="NCBI Taxonomy" id="61476"/>
    <lineage>
        <taxon>Eukaryota</taxon>
        <taxon>Metazoa</taxon>
        <taxon>Ecdysozoa</taxon>
        <taxon>Arthropoda</taxon>
        <taxon>Hexapoda</taxon>
        <taxon>Insecta</taxon>
        <taxon>Pterygota</taxon>
        <taxon>Neoptera</taxon>
        <taxon>Polyneoptera</taxon>
        <taxon>Phasmatodea</taxon>
        <taxon>Timematodea</taxon>
        <taxon>Timematoidea</taxon>
        <taxon>Timematidae</taxon>
        <taxon>Timema</taxon>
    </lineage>
</organism>
<comment type="subcellular location">
    <subcellularLocation>
        <location evidence="1">Membrane</location>
        <topology evidence="1">Single-pass type I membrane protein</topology>
    </subcellularLocation>
</comment>
<evidence type="ECO:0000256" key="2">
    <source>
        <dbReference type="ARBA" id="ARBA00023136"/>
    </source>
</evidence>
<dbReference type="PANTHER" id="PTHR11640">
    <property type="entry name" value="NEPHRIN"/>
    <property type="match status" value="1"/>
</dbReference>
<evidence type="ECO:0000313" key="6">
    <source>
        <dbReference type="EMBL" id="CAD7399719.1"/>
    </source>
</evidence>
<proteinExistence type="predicted"/>
<sequence>MFVMGRLVLELSNEDYVAKLMLHINCVSLEEAGNYTCHASLEDQEEEVAQGAMLDVKELSNEDYVAKLMLHINCVSLEEAGNYTCHASLEDQEEEVAQGAMLDVKVPVEAVEMSHEWVNAGHPAKLLCKFKGYPIDDIEWEKIGDVLTTEK</sequence>
<reference evidence="6" key="1">
    <citation type="submission" date="2020-11" db="EMBL/GenBank/DDBJ databases">
        <authorList>
            <person name="Tran Van P."/>
        </authorList>
    </citation>
    <scope>NUCLEOTIDE SEQUENCE</scope>
</reference>
<keyword evidence="2" id="KW-0472">Membrane</keyword>
<name>A0A7R9CNE2_TIMCR</name>
<evidence type="ECO:0000256" key="3">
    <source>
        <dbReference type="ARBA" id="ARBA00023157"/>
    </source>
</evidence>